<accession>A0ABQ4PVT4</accession>
<dbReference type="SUPFAM" id="SSF88659">
    <property type="entry name" value="Sigma3 and sigma4 domains of RNA polymerase sigma factors"/>
    <property type="match status" value="1"/>
</dbReference>
<keyword evidence="3" id="KW-0240">DNA-directed RNA polymerase</keyword>
<evidence type="ECO:0000313" key="3">
    <source>
        <dbReference type="EMBL" id="GIU67140.1"/>
    </source>
</evidence>
<dbReference type="Pfam" id="PF20239">
    <property type="entry name" value="DUF6596"/>
    <property type="match status" value="1"/>
</dbReference>
<dbReference type="Proteomes" id="UP001161064">
    <property type="component" value="Unassembled WGS sequence"/>
</dbReference>
<dbReference type="RefSeq" id="WP_284359920.1">
    <property type="nucleotide sequence ID" value="NZ_BPFZ01000007.1"/>
</dbReference>
<dbReference type="Pfam" id="PF04542">
    <property type="entry name" value="Sigma70_r2"/>
    <property type="match status" value="1"/>
</dbReference>
<dbReference type="SUPFAM" id="SSF88946">
    <property type="entry name" value="Sigma2 domain of RNA polymerase sigma factors"/>
    <property type="match status" value="1"/>
</dbReference>
<keyword evidence="3" id="KW-0804">Transcription</keyword>
<evidence type="ECO:0000313" key="4">
    <source>
        <dbReference type="Proteomes" id="UP001161064"/>
    </source>
</evidence>
<feature type="domain" description="RNA polymerase sigma-70 region 2" evidence="1">
    <location>
        <begin position="29"/>
        <end position="89"/>
    </location>
</feature>
<evidence type="ECO:0000259" key="2">
    <source>
        <dbReference type="Pfam" id="PF20239"/>
    </source>
</evidence>
<dbReference type="Gene3D" id="1.10.1740.10">
    <property type="match status" value="1"/>
</dbReference>
<feature type="domain" description="DUF6596" evidence="2">
    <location>
        <begin position="190"/>
        <end position="290"/>
    </location>
</feature>
<dbReference type="InterPro" id="IPR007627">
    <property type="entry name" value="RNA_pol_sigma70_r2"/>
</dbReference>
<gene>
    <name evidence="3" type="ORF">PsB1_1294</name>
</gene>
<dbReference type="GO" id="GO:0000428">
    <property type="term" value="C:DNA-directed RNA polymerase complex"/>
    <property type="evidence" value="ECO:0007669"/>
    <property type="project" value="UniProtKB-KW"/>
</dbReference>
<protein>
    <submittedName>
        <fullName evidence="3">DNA-directed RNA polymerase sigma-70 factor</fullName>
    </submittedName>
</protein>
<name>A0ABQ4PVT4_9PROT</name>
<keyword evidence="4" id="KW-1185">Reference proteome</keyword>
<dbReference type="PANTHER" id="PTHR47756:SF2">
    <property type="entry name" value="BLL6612 PROTEIN"/>
    <property type="match status" value="1"/>
</dbReference>
<organism evidence="3 4">
    <name type="scientific">Candidatus Phycosocius spiralis</name>
    <dbReference type="NCBI Taxonomy" id="2815099"/>
    <lineage>
        <taxon>Bacteria</taxon>
        <taxon>Pseudomonadati</taxon>
        <taxon>Pseudomonadota</taxon>
        <taxon>Alphaproteobacteria</taxon>
        <taxon>Caulobacterales</taxon>
        <taxon>Caulobacterales incertae sedis</taxon>
        <taxon>Candidatus Phycosocius</taxon>
    </lineage>
</organism>
<evidence type="ECO:0000259" key="1">
    <source>
        <dbReference type="Pfam" id="PF04542"/>
    </source>
</evidence>
<sequence length="418" mass="44927">MVGGRTRSTEVAQAASVEAVVVATARNSYGRLVALLAARDGDLAASEDALSEAFAAALQTWPRRGIPTNPDAWLLTTARNRLINTHRHEAVKLRGMDEILRRMDAPSATAAPIPDQRLSLLFVCAHPAIQEDMRTPLMLQTILGLDAAQIASAFLVSPTTMGQRLVRAKAKIKAAGIGFKIPDLDALPGRLDEVLSAIYAAFGTSFDAVAGSDDHNISLADEAIFLARLVVSLLPQEPEAFGLLALMLYVDARKGARWGPEGEFVPLKNQDAKLWERAKIIEAEGLLARASKLNRLGRFQIEAAIQSIHIQAPITGATNWAALRSFHELLLTHRPSIGAFVSYAAVLQAMGQGRAALEVLFSLNTADVSTYQPYWVTLAAAHRGCQEAAAAAIAMERAIGLTENTKVRAFLLGEREGG</sequence>
<dbReference type="InterPro" id="IPR013324">
    <property type="entry name" value="RNA_pol_sigma_r3/r4-like"/>
</dbReference>
<dbReference type="InterPro" id="IPR013325">
    <property type="entry name" value="RNA_pol_sigma_r2"/>
</dbReference>
<reference evidence="3" key="2">
    <citation type="journal article" date="2023" name="ISME Commun">
        <title>Characterization of a bloom-associated alphaproteobacterial lineage, 'Candidatus Phycosocius': insights into freshwater algal-bacterial interactions.</title>
        <authorList>
            <person name="Tanabe Y."/>
            <person name="Yamaguchi H."/>
            <person name="Yoshida M."/>
            <person name="Kai A."/>
            <person name="Okazaki Y."/>
        </authorList>
    </citation>
    <scope>NUCLEOTIDE SEQUENCE</scope>
    <source>
        <strain evidence="3">BOTRYCO-1</strain>
    </source>
</reference>
<dbReference type="InterPro" id="IPR046531">
    <property type="entry name" value="DUF6596"/>
</dbReference>
<dbReference type="PANTHER" id="PTHR47756">
    <property type="entry name" value="BLL6612 PROTEIN-RELATED"/>
    <property type="match status" value="1"/>
</dbReference>
<dbReference type="EMBL" id="BPFZ01000007">
    <property type="protein sequence ID" value="GIU67140.1"/>
    <property type="molecule type" value="Genomic_DNA"/>
</dbReference>
<reference evidence="3" key="1">
    <citation type="submission" date="2021-05" db="EMBL/GenBank/DDBJ databases">
        <authorList>
            <person name="Tanabe Y."/>
        </authorList>
    </citation>
    <scope>NUCLEOTIDE SEQUENCE</scope>
    <source>
        <strain evidence="3">BOTRYCO-1</strain>
    </source>
</reference>
<comment type="caution">
    <text evidence="3">The sequence shown here is derived from an EMBL/GenBank/DDBJ whole genome shotgun (WGS) entry which is preliminary data.</text>
</comment>
<proteinExistence type="predicted"/>